<evidence type="ECO:0000256" key="4">
    <source>
        <dbReference type="RuleBase" id="RU003707"/>
    </source>
</evidence>
<sequence length="259" mass="28361">MAYEFATYEKKGRIATVTIKRPERMNALHPPANLELHEIWNDFQNDPEVWIGILTGSGDKAFSAGNDLKYTAEHGLGMVRVGESGFGGLAKRTDCWKPIIAAVNGFALGGGFEMALSCDIIIAADHARLGLPEPRVGLMAGAGGVHRLPRMMPQKIAMGYILTGRHMTAQEAHRWGIVNEVVPLADLMPTVHRWAQDILEGAPLSIRASKQAAMMGLGHPLDIALNLEYTQSTAMRRSEDVVEGPKAFAEKRKPNWKGR</sequence>
<keyword evidence="3" id="KW-0456">Lyase</keyword>
<name>A0AA35WRL2_GEOBA</name>
<comment type="similarity">
    <text evidence="1 4">Belongs to the enoyl-CoA hydratase/isomerase family.</text>
</comment>
<dbReference type="CDD" id="cd06558">
    <property type="entry name" value="crotonase-like"/>
    <property type="match status" value="1"/>
</dbReference>
<organism evidence="6 7">
    <name type="scientific">Geodia barretti</name>
    <name type="common">Barrett's horny sponge</name>
    <dbReference type="NCBI Taxonomy" id="519541"/>
    <lineage>
        <taxon>Eukaryota</taxon>
        <taxon>Metazoa</taxon>
        <taxon>Porifera</taxon>
        <taxon>Demospongiae</taxon>
        <taxon>Heteroscleromorpha</taxon>
        <taxon>Tetractinellida</taxon>
        <taxon>Astrophorina</taxon>
        <taxon>Geodiidae</taxon>
        <taxon>Geodia</taxon>
    </lineage>
</organism>
<dbReference type="EMBL" id="CASHTH010002528">
    <property type="protein sequence ID" value="CAI8031283.1"/>
    <property type="molecule type" value="Genomic_DNA"/>
</dbReference>
<evidence type="ECO:0000313" key="7">
    <source>
        <dbReference type="Proteomes" id="UP001174909"/>
    </source>
</evidence>
<accession>A0AA35WRL2</accession>
<dbReference type="InterPro" id="IPR029045">
    <property type="entry name" value="ClpP/crotonase-like_dom_sf"/>
</dbReference>
<gene>
    <name evidence="6" type="ORF">GBAR_LOCUS17765</name>
</gene>
<evidence type="ECO:0000256" key="2">
    <source>
        <dbReference type="ARBA" id="ARBA00012076"/>
    </source>
</evidence>
<dbReference type="InterPro" id="IPR001753">
    <property type="entry name" value="Enoyl-CoA_hydra/iso"/>
</dbReference>
<dbReference type="PROSITE" id="PS00166">
    <property type="entry name" value="ENOYL_COA_HYDRATASE"/>
    <property type="match status" value="1"/>
</dbReference>
<evidence type="ECO:0000256" key="5">
    <source>
        <dbReference type="SAM" id="MobiDB-lite"/>
    </source>
</evidence>
<proteinExistence type="inferred from homology"/>
<dbReference type="FunFam" id="3.90.226.10:FF:000009">
    <property type="entry name" value="Carnitinyl-CoA dehydratase"/>
    <property type="match status" value="1"/>
</dbReference>
<feature type="region of interest" description="Disordered" evidence="5">
    <location>
        <begin position="235"/>
        <end position="259"/>
    </location>
</feature>
<dbReference type="PANTHER" id="PTHR11941:SF54">
    <property type="entry name" value="ENOYL-COA HYDRATASE, MITOCHONDRIAL"/>
    <property type="match status" value="1"/>
</dbReference>
<dbReference type="InterPro" id="IPR018376">
    <property type="entry name" value="Enoyl-CoA_hyd/isom_CS"/>
</dbReference>
<evidence type="ECO:0000313" key="6">
    <source>
        <dbReference type="EMBL" id="CAI8031283.1"/>
    </source>
</evidence>
<comment type="caution">
    <text evidence="6">The sequence shown here is derived from an EMBL/GenBank/DDBJ whole genome shotgun (WGS) entry which is preliminary data.</text>
</comment>
<keyword evidence="7" id="KW-1185">Reference proteome</keyword>
<dbReference type="GO" id="GO:0004300">
    <property type="term" value="F:enoyl-CoA hydratase activity"/>
    <property type="evidence" value="ECO:0007669"/>
    <property type="project" value="UniProtKB-EC"/>
</dbReference>
<reference evidence="6" key="1">
    <citation type="submission" date="2023-03" db="EMBL/GenBank/DDBJ databases">
        <authorList>
            <person name="Steffen K."/>
            <person name="Cardenas P."/>
        </authorList>
    </citation>
    <scope>NUCLEOTIDE SEQUENCE</scope>
</reference>
<dbReference type="Proteomes" id="UP001174909">
    <property type="component" value="Unassembled WGS sequence"/>
</dbReference>
<dbReference type="InterPro" id="IPR014748">
    <property type="entry name" value="Enoyl-CoA_hydra_C"/>
</dbReference>
<dbReference type="Gene3D" id="1.10.12.10">
    <property type="entry name" value="Lyase 2-enoyl-coa Hydratase, Chain A, domain 2"/>
    <property type="match status" value="1"/>
</dbReference>
<dbReference type="Gene3D" id="3.90.226.10">
    <property type="entry name" value="2-enoyl-CoA Hydratase, Chain A, domain 1"/>
    <property type="match status" value="1"/>
</dbReference>
<dbReference type="Pfam" id="PF00378">
    <property type="entry name" value="ECH_1"/>
    <property type="match status" value="1"/>
</dbReference>
<dbReference type="EC" id="4.2.1.17" evidence="2"/>
<dbReference type="SUPFAM" id="SSF52096">
    <property type="entry name" value="ClpP/crotonase"/>
    <property type="match status" value="1"/>
</dbReference>
<evidence type="ECO:0000256" key="1">
    <source>
        <dbReference type="ARBA" id="ARBA00005254"/>
    </source>
</evidence>
<evidence type="ECO:0000256" key="3">
    <source>
        <dbReference type="ARBA" id="ARBA00023239"/>
    </source>
</evidence>
<dbReference type="AlphaFoldDB" id="A0AA35WRL2"/>
<dbReference type="PANTHER" id="PTHR11941">
    <property type="entry name" value="ENOYL-COA HYDRATASE-RELATED"/>
    <property type="match status" value="1"/>
</dbReference>
<protein>
    <recommendedName>
        <fullName evidence="2">enoyl-CoA hydratase</fullName>
        <ecNumber evidence="2">4.2.1.17</ecNumber>
    </recommendedName>
</protein>
<dbReference type="GO" id="GO:0006635">
    <property type="term" value="P:fatty acid beta-oxidation"/>
    <property type="evidence" value="ECO:0007669"/>
    <property type="project" value="TreeGrafter"/>
</dbReference>